<proteinExistence type="predicted"/>
<feature type="transmembrane region" description="Helical" evidence="1">
    <location>
        <begin position="191"/>
        <end position="216"/>
    </location>
</feature>
<dbReference type="EMBL" id="NHNI01000001">
    <property type="protein sequence ID" value="OZY85928.1"/>
    <property type="molecule type" value="Genomic_DNA"/>
</dbReference>
<feature type="transmembrane region" description="Helical" evidence="1">
    <location>
        <begin position="491"/>
        <end position="512"/>
    </location>
</feature>
<gene>
    <name evidence="2" type="ORF">CBP51_02515</name>
</gene>
<keyword evidence="1" id="KW-1133">Transmembrane helix</keyword>
<keyword evidence="1" id="KW-0812">Transmembrane</keyword>
<dbReference type="Proteomes" id="UP000216101">
    <property type="component" value="Unassembled WGS sequence"/>
</dbReference>
<evidence type="ECO:0000313" key="2">
    <source>
        <dbReference type="EMBL" id="OZY85928.1"/>
    </source>
</evidence>
<evidence type="ECO:0008006" key="4">
    <source>
        <dbReference type="Google" id="ProtNLM"/>
    </source>
</evidence>
<dbReference type="PANTHER" id="PTHR34219:SF4">
    <property type="entry name" value="PEPSY DOMAIN-CONTAINING PROTEIN"/>
    <property type="match status" value="1"/>
</dbReference>
<reference evidence="3" key="1">
    <citation type="submission" date="2017-05" db="EMBL/GenBank/DDBJ databases">
        <authorList>
            <person name="Barney B.M."/>
        </authorList>
    </citation>
    <scope>NUCLEOTIDE SEQUENCE [LARGE SCALE GENOMIC DNA]</scope>
    <source>
        <strain evidence="3">PSBB022</strain>
    </source>
</reference>
<feature type="transmembrane region" description="Helical" evidence="1">
    <location>
        <begin position="144"/>
        <end position="170"/>
    </location>
</feature>
<dbReference type="AlphaFoldDB" id="A0A266Q7V4"/>
<evidence type="ECO:0000256" key="1">
    <source>
        <dbReference type="SAM" id="Phobius"/>
    </source>
</evidence>
<accession>A0A266Q7V4</accession>
<dbReference type="PANTHER" id="PTHR34219">
    <property type="entry name" value="IRON-REGULATED INNER MEMBRANE PROTEIN-RELATED"/>
    <property type="match status" value="1"/>
</dbReference>
<feature type="transmembrane region" description="Helical" evidence="1">
    <location>
        <begin position="346"/>
        <end position="368"/>
    </location>
</feature>
<organism evidence="2 3">
    <name type="scientific">Cellvibrio mixtus</name>
    <dbReference type="NCBI Taxonomy" id="39650"/>
    <lineage>
        <taxon>Bacteria</taxon>
        <taxon>Pseudomonadati</taxon>
        <taxon>Pseudomonadota</taxon>
        <taxon>Gammaproteobacteria</taxon>
        <taxon>Cellvibrionales</taxon>
        <taxon>Cellvibrionaceae</taxon>
        <taxon>Cellvibrio</taxon>
    </lineage>
</organism>
<dbReference type="InterPro" id="IPR005625">
    <property type="entry name" value="PepSY-ass_TM"/>
</dbReference>
<dbReference type="Pfam" id="PF03929">
    <property type="entry name" value="PepSY_TM"/>
    <property type="match status" value="1"/>
</dbReference>
<feature type="transmembrane region" description="Helical" evidence="1">
    <location>
        <begin position="453"/>
        <end position="471"/>
    </location>
</feature>
<feature type="transmembrane region" description="Helical" evidence="1">
    <location>
        <begin position="429"/>
        <end position="446"/>
    </location>
</feature>
<keyword evidence="3" id="KW-1185">Reference proteome</keyword>
<protein>
    <recommendedName>
        <fullName evidence="4">Peptidase</fullName>
    </recommendedName>
</protein>
<feature type="transmembrane region" description="Helical" evidence="1">
    <location>
        <begin position="12"/>
        <end position="36"/>
    </location>
</feature>
<dbReference type="RefSeq" id="WP_094983723.1">
    <property type="nucleotide sequence ID" value="NZ_NHNI01000001.1"/>
</dbReference>
<sequence>MKSGFRQSMAWVHTWGGLSVGWILFFVFLTGTLGYFDTEIDRWMKPEMQLDNTPMAQSLDAAQQRLQEKAPGAARWFINPPTNRDTPNLRIFWELPGTDGNRGITGSEILDPDTSQPISARSTGGGQVLYRMHYALHYLPITTAYWIVGICSMFMLIAIITGVIIHKKIFKDFFTFRSHKGSRSWLDMHNVLSVIALPFHVMITYSGLIFLAFTYMPLIVASSYGTERDAQRQFFNELFAEAHRTEPANIAAPLASLHNIVQQAEDQWGSGQIRYISIYNPGDANARVNIGRIVTSPLRSTPEMVFDGVSGELLSAPSSQGSAPVAVRETFIGLHEGLFANTTLRWLYFFSGLLGTAMIATGMVLWIVKRQPAQLKKPNGPDVGYRLVESLNLGTIVGLPIAIAAYFWANRLLPVDYAARADWEVHILFLTWLALLLYPFISSFIFKYSLKRNWLTLLGMATFAYGALPVINALTTERHLANSIANRDWVYIGMETSFIATALLFGVTAYLLNKKWKAQIATPVIEKKRAAQFNLHPQQQEAN</sequence>
<evidence type="ECO:0000313" key="3">
    <source>
        <dbReference type="Proteomes" id="UP000216101"/>
    </source>
</evidence>
<comment type="caution">
    <text evidence="2">The sequence shown here is derived from an EMBL/GenBank/DDBJ whole genome shotgun (WGS) entry which is preliminary data.</text>
</comment>
<feature type="transmembrane region" description="Helical" evidence="1">
    <location>
        <begin position="389"/>
        <end position="409"/>
    </location>
</feature>
<name>A0A266Q7V4_9GAMM</name>
<keyword evidence="1" id="KW-0472">Membrane</keyword>